<dbReference type="PANTHER" id="PTHR30055">
    <property type="entry name" value="HTH-TYPE TRANSCRIPTIONAL REGULATOR RUTR"/>
    <property type="match status" value="1"/>
</dbReference>
<dbReference type="EMBL" id="CP061839">
    <property type="protein sequence ID" value="QOW60782.1"/>
    <property type="molecule type" value="Genomic_DNA"/>
</dbReference>
<dbReference type="Pfam" id="PF00440">
    <property type="entry name" value="TetR_N"/>
    <property type="match status" value="1"/>
</dbReference>
<dbReference type="SUPFAM" id="SSF46689">
    <property type="entry name" value="Homeodomain-like"/>
    <property type="match status" value="1"/>
</dbReference>
<dbReference type="InterPro" id="IPR050109">
    <property type="entry name" value="HTH-type_TetR-like_transc_reg"/>
</dbReference>
<gene>
    <name evidence="6" type="ORF">IFE08_13520</name>
</gene>
<dbReference type="PANTHER" id="PTHR30055:SF234">
    <property type="entry name" value="HTH-TYPE TRANSCRIPTIONAL REGULATOR BETI"/>
    <property type="match status" value="1"/>
</dbReference>
<name>A0A7S6WQB7_9SPIR</name>
<keyword evidence="3" id="KW-0804">Transcription</keyword>
<keyword evidence="1" id="KW-0805">Transcription regulation</keyword>
<protein>
    <submittedName>
        <fullName evidence="6">TetR/AcrR family transcriptional regulator</fullName>
    </submittedName>
</protein>
<dbReference type="Proteomes" id="UP000593915">
    <property type="component" value="Chromosome"/>
</dbReference>
<sequence>MRLEVKTKAAADKDELNTRAKILHAAKEEFFEKGFSKTGVRAIAEKAGLTTGAIYNLFKNKDGVFNALVGTAFNDFLTFTSHESDIGYMKYNMLTSELSVITEIGLRRFLRIIDFFYDNWDAMRLIVCCAKGSSYEHVFDDAIRAVEEETALWLKKDNIRVSKQMKFFVHVMVSTFFENLKEIFHHNLTKKEAQEYAESINIYHCAGWKQYWLEQEAVK</sequence>
<dbReference type="GO" id="GO:0003700">
    <property type="term" value="F:DNA-binding transcription factor activity"/>
    <property type="evidence" value="ECO:0007669"/>
    <property type="project" value="TreeGrafter"/>
</dbReference>
<dbReference type="InterPro" id="IPR001647">
    <property type="entry name" value="HTH_TetR"/>
</dbReference>
<evidence type="ECO:0000256" key="4">
    <source>
        <dbReference type="PROSITE-ProRule" id="PRU00335"/>
    </source>
</evidence>
<accession>A0A7S6WQB7</accession>
<evidence type="ECO:0000256" key="2">
    <source>
        <dbReference type="ARBA" id="ARBA00023125"/>
    </source>
</evidence>
<feature type="domain" description="HTH tetR-type" evidence="5">
    <location>
        <begin position="16"/>
        <end position="76"/>
    </location>
</feature>
<dbReference type="InterPro" id="IPR009057">
    <property type="entry name" value="Homeodomain-like_sf"/>
</dbReference>
<evidence type="ECO:0000313" key="6">
    <source>
        <dbReference type="EMBL" id="QOW60782.1"/>
    </source>
</evidence>
<dbReference type="PROSITE" id="PS50977">
    <property type="entry name" value="HTH_TETR_2"/>
    <property type="match status" value="1"/>
</dbReference>
<dbReference type="Gene3D" id="1.10.357.10">
    <property type="entry name" value="Tetracycline Repressor, domain 2"/>
    <property type="match status" value="1"/>
</dbReference>
<dbReference type="PRINTS" id="PR00455">
    <property type="entry name" value="HTHTETR"/>
</dbReference>
<proteinExistence type="predicted"/>
<dbReference type="AlphaFoldDB" id="A0A7S6WQB7"/>
<dbReference type="GO" id="GO:0000976">
    <property type="term" value="F:transcription cis-regulatory region binding"/>
    <property type="evidence" value="ECO:0007669"/>
    <property type="project" value="TreeGrafter"/>
</dbReference>
<reference evidence="6 7" key="1">
    <citation type="submission" date="2020-09" db="EMBL/GenBank/DDBJ databases">
        <title>Characterization of Treponema spp. from bovine digital dermatitis in Korea.</title>
        <authorList>
            <person name="Espiritu H.M."/>
            <person name="Cho Y.I."/>
            <person name="Mamuad L."/>
        </authorList>
    </citation>
    <scope>NUCLEOTIDE SEQUENCE [LARGE SCALE GENOMIC DNA]</scope>
    <source>
        <strain evidence="6 7">KS1</strain>
    </source>
</reference>
<organism evidence="6 7">
    <name type="scientific">Treponema pedis</name>
    <dbReference type="NCBI Taxonomy" id="409322"/>
    <lineage>
        <taxon>Bacteria</taxon>
        <taxon>Pseudomonadati</taxon>
        <taxon>Spirochaetota</taxon>
        <taxon>Spirochaetia</taxon>
        <taxon>Spirochaetales</taxon>
        <taxon>Treponemataceae</taxon>
        <taxon>Treponema</taxon>
    </lineage>
</organism>
<evidence type="ECO:0000256" key="3">
    <source>
        <dbReference type="ARBA" id="ARBA00023163"/>
    </source>
</evidence>
<keyword evidence="2 4" id="KW-0238">DNA-binding</keyword>
<evidence type="ECO:0000313" key="7">
    <source>
        <dbReference type="Proteomes" id="UP000593915"/>
    </source>
</evidence>
<feature type="DNA-binding region" description="H-T-H motif" evidence="4">
    <location>
        <begin position="39"/>
        <end position="58"/>
    </location>
</feature>
<evidence type="ECO:0000256" key="1">
    <source>
        <dbReference type="ARBA" id="ARBA00023015"/>
    </source>
</evidence>
<evidence type="ECO:0000259" key="5">
    <source>
        <dbReference type="PROSITE" id="PS50977"/>
    </source>
</evidence>